<comment type="caution">
    <text evidence="2">The sequence shown here is derived from an EMBL/GenBank/DDBJ whole genome shotgun (WGS) entry which is preliminary data.</text>
</comment>
<feature type="region of interest" description="Disordered" evidence="1">
    <location>
        <begin position="1"/>
        <end position="34"/>
    </location>
</feature>
<protein>
    <submittedName>
        <fullName evidence="2">Uncharacterized protein</fullName>
    </submittedName>
</protein>
<evidence type="ECO:0000313" key="3">
    <source>
        <dbReference type="Proteomes" id="UP001172673"/>
    </source>
</evidence>
<keyword evidence="3" id="KW-1185">Reference proteome</keyword>
<feature type="region of interest" description="Disordered" evidence="1">
    <location>
        <begin position="214"/>
        <end position="237"/>
    </location>
</feature>
<feature type="compositionally biased region" description="Basic residues" evidence="1">
    <location>
        <begin position="127"/>
        <end position="139"/>
    </location>
</feature>
<dbReference type="EMBL" id="JAPDRK010000018">
    <property type="protein sequence ID" value="KAJ9604619.1"/>
    <property type="molecule type" value="Genomic_DNA"/>
</dbReference>
<proteinExistence type="predicted"/>
<feature type="compositionally biased region" description="Basic and acidic residues" evidence="1">
    <location>
        <begin position="1"/>
        <end position="10"/>
    </location>
</feature>
<dbReference type="Proteomes" id="UP001172673">
    <property type="component" value="Unassembled WGS sequence"/>
</dbReference>
<feature type="compositionally biased region" description="Basic and acidic residues" evidence="1">
    <location>
        <begin position="222"/>
        <end position="232"/>
    </location>
</feature>
<evidence type="ECO:0000256" key="1">
    <source>
        <dbReference type="SAM" id="MobiDB-lite"/>
    </source>
</evidence>
<feature type="compositionally biased region" description="Basic and acidic residues" evidence="1">
    <location>
        <begin position="187"/>
        <end position="196"/>
    </location>
</feature>
<evidence type="ECO:0000313" key="2">
    <source>
        <dbReference type="EMBL" id="KAJ9604619.1"/>
    </source>
</evidence>
<name>A0AA38X0N6_9EURO</name>
<reference evidence="2" key="1">
    <citation type="submission" date="2022-10" db="EMBL/GenBank/DDBJ databases">
        <title>Culturing micro-colonial fungi from biological soil crusts in the Mojave desert and describing Neophaeococcomyces mojavensis, and introducing the new genera and species Taxawa tesnikishii.</title>
        <authorList>
            <person name="Kurbessoian T."/>
            <person name="Stajich J.E."/>
        </authorList>
    </citation>
    <scope>NUCLEOTIDE SEQUENCE</scope>
    <source>
        <strain evidence="2">TK_41</strain>
    </source>
</reference>
<feature type="compositionally biased region" description="Polar residues" evidence="1">
    <location>
        <begin position="152"/>
        <end position="170"/>
    </location>
</feature>
<feature type="region of interest" description="Disordered" evidence="1">
    <location>
        <begin position="87"/>
        <end position="196"/>
    </location>
</feature>
<organism evidence="2 3">
    <name type="scientific">Cladophialophora chaetospira</name>
    <dbReference type="NCBI Taxonomy" id="386627"/>
    <lineage>
        <taxon>Eukaryota</taxon>
        <taxon>Fungi</taxon>
        <taxon>Dikarya</taxon>
        <taxon>Ascomycota</taxon>
        <taxon>Pezizomycotina</taxon>
        <taxon>Eurotiomycetes</taxon>
        <taxon>Chaetothyriomycetidae</taxon>
        <taxon>Chaetothyriales</taxon>
        <taxon>Herpotrichiellaceae</taxon>
        <taxon>Cladophialophora</taxon>
    </lineage>
</organism>
<dbReference type="AlphaFoldDB" id="A0AA38X0N6"/>
<gene>
    <name evidence="2" type="ORF">H2200_010733</name>
</gene>
<accession>A0AA38X0N6</accession>
<sequence length="252" mass="27698">MDKRTSEQDLKPGTTSVASDPSFINDAEAGVEGWPTECFGKRTTVQDVRETYNAFRKAAGDLDDGEQNDKGKARMVAKNAFEASKIEPDTALADINTPKLTPCTPTAPVRVSSAKAGSSSRKPATGSKRKRRGSQRKRRGPVESSEAEMTSGVETTSGSELEIDTSTTAKRPNLRPRKPSVTLASENSDRDSDVVARAKEYEIDSDEVYDLAKERKKKAKQKAKDAKMDARRAGRARLRREMELEELGRNVM</sequence>